<dbReference type="EMBL" id="RCZD01000017">
    <property type="protein sequence ID" value="TPG55767.1"/>
    <property type="molecule type" value="Genomic_DNA"/>
</dbReference>
<keyword evidence="3 6" id="KW-0012">Acyltransferase</keyword>
<keyword evidence="4" id="KW-0812">Transmembrane</keyword>
<reference evidence="6 7" key="1">
    <citation type="journal article" date="2019" name="Environ. Microbiol.">
        <title>Species interactions and distinct microbial communities in high Arctic permafrost affected cryosols are associated with the CH4 and CO2 gas fluxes.</title>
        <authorList>
            <person name="Altshuler I."/>
            <person name="Hamel J."/>
            <person name="Turney S."/>
            <person name="Magnuson E."/>
            <person name="Levesque R."/>
            <person name="Greer C."/>
            <person name="Whyte L.G."/>
        </authorList>
    </citation>
    <scope>NUCLEOTIDE SEQUENCE [LARGE SCALE GENOMIC DNA]</scope>
    <source>
        <strain evidence="6 7">E4</strain>
    </source>
</reference>
<dbReference type="SMART" id="SM00563">
    <property type="entry name" value="PlsC"/>
    <property type="match status" value="1"/>
</dbReference>
<dbReference type="PANTHER" id="PTHR10434">
    <property type="entry name" value="1-ACYL-SN-GLYCEROL-3-PHOSPHATE ACYLTRANSFERASE"/>
    <property type="match status" value="1"/>
</dbReference>
<sequence length="285" mass="32183">MLLLRNTNGNGHPIVANKPTASLQRSSVFNRIWRWIATGVFFALFGIGGLALSLVWFTLLRLVVRERDVLQQLTHNSIRYSFRFFLHGLRLAGVMDFRIIGADKFKSDHGCLVVANHPSLLDYVFLASCMPRCDCIVKQALLDNPFVRGVIKAAGYLVNSGSEGLMEACEERLKSGGTLLIFPEGTRSVVGQPLTLQRGAANIAVRAKCPVRIVHISCHPPMLTKQGKWYKIPETKPQFIIRVQDKIDARQFNDKHDLSPALAARRFTRYLQRELMRVDIKNNEK</sequence>
<keyword evidence="4" id="KW-0472">Membrane</keyword>
<dbReference type="Pfam" id="PF01553">
    <property type="entry name" value="Acyltransferase"/>
    <property type="match status" value="1"/>
</dbReference>
<feature type="transmembrane region" description="Helical" evidence="4">
    <location>
        <begin position="32"/>
        <end position="57"/>
    </location>
</feature>
<evidence type="ECO:0000256" key="2">
    <source>
        <dbReference type="ARBA" id="ARBA00022679"/>
    </source>
</evidence>
<keyword evidence="4" id="KW-1133">Transmembrane helix</keyword>
<keyword evidence="2 6" id="KW-0808">Transferase</keyword>
<protein>
    <submittedName>
        <fullName evidence="6">1-acyl-sn-glycerol-3-phosphate acyltransferase</fullName>
    </submittedName>
</protein>
<dbReference type="CDD" id="cd07989">
    <property type="entry name" value="LPLAT_AGPAT-like"/>
    <property type="match status" value="1"/>
</dbReference>
<organism evidence="6 7">
    <name type="scientific">Ewingella americana</name>
    <dbReference type="NCBI Taxonomy" id="41202"/>
    <lineage>
        <taxon>Bacteria</taxon>
        <taxon>Pseudomonadati</taxon>
        <taxon>Pseudomonadota</taxon>
        <taxon>Gammaproteobacteria</taxon>
        <taxon>Enterobacterales</taxon>
        <taxon>Yersiniaceae</taxon>
        <taxon>Ewingella</taxon>
    </lineage>
</organism>
<accession>A0A502G1G7</accession>
<evidence type="ECO:0000259" key="5">
    <source>
        <dbReference type="SMART" id="SM00563"/>
    </source>
</evidence>
<keyword evidence="7" id="KW-1185">Reference proteome</keyword>
<dbReference type="SUPFAM" id="SSF69593">
    <property type="entry name" value="Glycerol-3-phosphate (1)-acyltransferase"/>
    <property type="match status" value="1"/>
</dbReference>
<dbReference type="AlphaFoldDB" id="A0A502G1G7"/>
<name>A0A502G1G7_9GAMM</name>
<evidence type="ECO:0000256" key="3">
    <source>
        <dbReference type="ARBA" id="ARBA00023315"/>
    </source>
</evidence>
<gene>
    <name evidence="6" type="ORF">EAH77_22550</name>
</gene>
<dbReference type="InterPro" id="IPR002123">
    <property type="entry name" value="Plipid/glycerol_acylTrfase"/>
</dbReference>
<dbReference type="GO" id="GO:0003841">
    <property type="term" value="F:1-acylglycerol-3-phosphate O-acyltransferase activity"/>
    <property type="evidence" value="ECO:0007669"/>
    <property type="project" value="TreeGrafter"/>
</dbReference>
<feature type="domain" description="Phospholipid/glycerol acyltransferase" evidence="5">
    <location>
        <begin position="111"/>
        <end position="219"/>
    </location>
</feature>
<comment type="caution">
    <text evidence="6">The sequence shown here is derived from an EMBL/GenBank/DDBJ whole genome shotgun (WGS) entry which is preliminary data.</text>
</comment>
<dbReference type="PANTHER" id="PTHR10434:SF66">
    <property type="entry name" value="PHOSPHOLIPID_GLYCEROL ACYLTRANSFERASE DOMAIN-CONTAINING PROTEIN"/>
    <property type="match status" value="1"/>
</dbReference>
<comment type="pathway">
    <text evidence="1">Lipid metabolism.</text>
</comment>
<evidence type="ECO:0000313" key="6">
    <source>
        <dbReference type="EMBL" id="TPG55767.1"/>
    </source>
</evidence>
<evidence type="ECO:0000313" key="7">
    <source>
        <dbReference type="Proteomes" id="UP000317663"/>
    </source>
</evidence>
<dbReference type="GO" id="GO:0006654">
    <property type="term" value="P:phosphatidic acid biosynthetic process"/>
    <property type="evidence" value="ECO:0007669"/>
    <property type="project" value="TreeGrafter"/>
</dbReference>
<evidence type="ECO:0000256" key="1">
    <source>
        <dbReference type="ARBA" id="ARBA00005189"/>
    </source>
</evidence>
<proteinExistence type="predicted"/>
<dbReference type="Proteomes" id="UP000317663">
    <property type="component" value="Unassembled WGS sequence"/>
</dbReference>
<dbReference type="OrthoDB" id="9812274at2"/>
<dbReference type="RefSeq" id="WP_140475257.1">
    <property type="nucleotide sequence ID" value="NZ_RCZD01000017.1"/>
</dbReference>
<evidence type="ECO:0000256" key="4">
    <source>
        <dbReference type="SAM" id="Phobius"/>
    </source>
</evidence>